<accession>A0ABD3PVG3</accession>
<comment type="caution">
    <text evidence="2">The sequence shown here is derived from an EMBL/GenBank/DDBJ whole genome shotgun (WGS) entry which is preliminary data.</text>
</comment>
<feature type="compositionally biased region" description="Polar residues" evidence="1">
    <location>
        <begin position="153"/>
        <end position="180"/>
    </location>
</feature>
<dbReference type="EMBL" id="JABMIG020000104">
    <property type="protein sequence ID" value="KAL3792158.1"/>
    <property type="molecule type" value="Genomic_DNA"/>
</dbReference>
<evidence type="ECO:0008006" key="4">
    <source>
        <dbReference type="Google" id="ProtNLM"/>
    </source>
</evidence>
<sequence length="322" mass="35878">MEAEDMDMDAAAIVSETDAAHSSDEEDHDWLSKSAVASLRRRRSASAAGRRVLQRVDEGGVEPSEHDLNGDDDDDDDNDDPLQEDDDSDDEDEAVDENFVPDDLYCANMDDEDEAWVYKHMRSGKEELVYIRTQQTSGKEQDGTNHGGASGQAHASQDGNLVDKSNNTLPDQDDVTGQNKQTMHQALMLKPRNSDAVLSCPRCFTTVCMDCQQHESYANQYRAMFVMNIGVDWNKRMVYDDAVGGLKLLPLGGERSTHSGNEVDANNIPDTIPHDLDNAGLKNDNDPKQIYYSVHCGYCQWEVAVLDMKDEIYYFFGCIASA</sequence>
<feature type="compositionally biased region" description="Basic and acidic residues" evidence="1">
    <location>
        <begin position="54"/>
        <end position="69"/>
    </location>
</feature>
<dbReference type="Proteomes" id="UP001516023">
    <property type="component" value="Unassembled WGS sequence"/>
</dbReference>
<organism evidence="2 3">
    <name type="scientific">Cyclotella cryptica</name>
    <dbReference type="NCBI Taxonomy" id="29204"/>
    <lineage>
        <taxon>Eukaryota</taxon>
        <taxon>Sar</taxon>
        <taxon>Stramenopiles</taxon>
        <taxon>Ochrophyta</taxon>
        <taxon>Bacillariophyta</taxon>
        <taxon>Coscinodiscophyceae</taxon>
        <taxon>Thalassiosirophycidae</taxon>
        <taxon>Stephanodiscales</taxon>
        <taxon>Stephanodiscaceae</taxon>
        <taxon>Cyclotella</taxon>
    </lineage>
</organism>
<evidence type="ECO:0000313" key="2">
    <source>
        <dbReference type="EMBL" id="KAL3792158.1"/>
    </source>
</evidence>
<dbReference type="Pfam" id="PF10238">
    <property type="entry name" value="Eapp_C"/>
    <property type="match status" value="1"/>
</dbReference>
<keyword evidence="3" id="KW-1185">Reference proteome</keyword>
<evidence type="ECO:0000256" key="1">
    <source>
        <dbReference type="SAM" id="MobiDB-lite"/>
    </source>
</evidence>
<reference evidence="2 3" key="1">
    <citation type="journal article" date="2020" name="G3 (Bethesda)">
        <title>Improved Reference Genome for Cyclotella cryptica CCMP332, a Model for Cell Wall Morphogenesis, Salinity Adaptation, and Lipid Production in Diatoms (Bacillariophyta).</title>
        <authorList>
            <person name="Roberts W.R."/>
            <person name="Downey K.M."/>
            <person name="Ruck E.C."/>
            <person name="Traller J.C."/>
            <person name="Alverson A.J."/>
        </authorList>
    </citation>
    <scope>NUCLEOTIDE SEQUENCE [LARGE SCALE GENOMIC DNA]</scope>
    <source>
        <strain evidence="2 3">CCMP332</strain>
    </source>
</reference>
<feature type="region of interest" description="Disordered" evidence="1">
    <location>
        <begin position="135"/>
        <end position="180"/>
    </location>
</feature>
<evidence type="ECO:0000313" key="3">
    <source>
        <dbReference type="Proteomes" id="UP001516023"/>
    </source>
</evidence>
<protein>
    <recommendedName>
        <fullName evidence="4">E2F-associated phosphoprotein</fullName>
    </recommendedName>
</protein>
<feature type="region of interest" description="Disordered" evidence="1">
    <location>
        <begin position="1"/>
        <end position="30"/>
    </location>
</feature>
<name>A0ABD3PVG3_9STRA</name>
<dbReference type="PANTHER" id="PTHR15967:SF0">
    <property type="entry name" value="E2F-ASSOCIATED PHOSPHOPROTEIN"/>
    <property type="match status" value="1"/>
</dbReference>
<gene>
    <name evidence="2" type="ORF">HJC23_009622</name>
</gene>
<feature type="region of interest" description="Disordered" evidence="1">
    <location>
        <begin position="42"/>
        <end position="106"/>
    </location>
</feature>
<proteinExistence type="predicted"/>
<dbReference type="PANTHER" id="PTHR15967">
    <property type="entry name" value="E2F-ASSOCIATED PHOSPHOPROTEIN"/>
    <property type="match status" value="1"/>
</dbReference>
<dbReference type="AlphaFoldDB" id="A0ABD3PVG3"/>
<dbReference type="InterPro" id="IPR019370">
    <property type="entry name" value="E2F-assoc_phosphoprotein"/>
</dbReference>
<feature type="compositionally biased region" description="Acidic residues" evidence="1">
    <location>
        <begin position="70"/>
        <end position="100"/>
    </location>
</feature>